<feature type="compositionally biased region" description="Polar residues" evidence="1">
    <location>
        <begin position="347"/>
        <end position="364"/>
    </location>
</feature>
<reference evidence="4" key="1">
    <citation type="journal article" date="2021" name="New Phytol.">
        <title>Evolutionary innovations through gain and loss of genes in the ectomycorrhizal Boletales.</title>
        <authorList>
            <person name="Wu G."/>
            <person name="Miyauchi S."/>
            <person name="Morin E."/>
            <person name="Kuo A."/>
            <person name="Drula E."/>
            <person name="Varga T."/>
            <person name="Kohler A."/>
            <person name="Feng B."/>
            <person name="Cao Y."/>
            <person name="Lipzen A."/>
            <person name="Daum C."/>
            <person name="Hundley H."/>
            <person name="Pangilinan J."/>
            <person name="Johnson J."/>
            <person name="Barry K."/>
            <person name="LaButti K."/>
            <person name="Ng V."/>
            <person name="Ahrendt S."/>
            <person name="Min B."/>
            <person name="Choi I.G."/>
            <person name="Park H."/>
            <person name="Plett J.M."/>
            <person name="Magnuson J."/>
            <person name="Spatafora J.W."/>
            <person name="Nagy L.G."/>
            <person name="Henrissat B."/>
            <person name="Grigoriev I.V."/>
            <person name="Yang Z.L."/>
            <person name="Xu J."/>
            <person name="Martin F.M."/>
        </authorList>
    </citation>
    <scope>NUCLEOTIDE SEQUENCE</scope>
    <source>
        <strain evidence="4">KKN 215</strain>
    </source>
</reference>
<name>A0A8K0XRT2_9AGAR</name>
<evidence type="ECO:0000259" key="3">
    <source>
        <dbReference type="Pfam" id="PF23771"/>
    </source>
</evidence>
<feature type="region of interest" description="Disordered" evidence="1">
    <location>
        <begin position="283"/>
        <end position="313"/>
    </location>
</feature>
<comment type="caution">
    <text evidence="4">The sequence shown here is derived from an EMBL/GenBank/DDBJ whole genome shotgun (WGS) entry which is preliminary data.</text>
</comment>
<dbReference type="AlphaFoldDB" id="A0A8K0XRT2"/>
<dbReference type="Pfam" id="PF23771">
    <property type="entry name" value="DUF7168"/>
    <property type="match status" value="1"/>
</dbReference>
<feature type="compositionally biased region" description="Basic and acidic residues" evidence="1">
    <location>
        <begin position="303"/>
        <end position="313"/>
    </location>
</feature>
<feature type="compositionally biased region" description="Basic residues" evidence="1">
    <location>
        <begin position="36"/>
        <end position="47"/>
    </location>
</feature>
<dbReference type="EMBL" id="JAEVFJ010000009">
    <property type="protein sequence ID" value="KAH8102617.1"/>
    <property type="molecule type" value="Genomic_DNA"/>
</dbReference>
<feature type="compositionally biased region" description="Acidic residues" evidence="1">
    <location>
        <begin position="365"/>
        <end position="379"/>
    </location>
</feature>
<evidence type="ECO:0000313" key="5">
    <source>
        <dbReference type="Proteomes" id="UP000813824"/>
    </source>
</evidence>
<sequence>MARIQNKRVYSWEDSGSGEDDFAWQDSDHDEDYKPRAHSKPPPRKRVKAEAVPKSRTKAGIVLLATNVLPEQAAASERLSNVDGSIISKIKKALALASHSGTGEQEARAALRMASKLMAQHSIDQADILAEEEQSDRLKRAGMSVVVITSLVGGTVRLESWTRSTASAMGEFFDCKYYTESFKDGYRLNFCFYGLAEQTVAAAHGFEMSYNLILELSQRKKEAKGMRAKNTYRHGVGDGLYALARKEKREEHWRTVEMEKQKLLIAKREEEEEEIRRLKRLKNPQCDEDHKPAVIDGKASSSPKKDTSGFVKIEDVEGEDKATISTLNEAFQASSEKTHTLDRGWSPEQSSRNGFPDTSGQESDTSTDEENEYFFDPMDEPLQPDFRDSDDDDLYLNPPPAPPVSASTVPPPPALPVKQEIEEPGWKSVQQLVQFRATSVAIADDYLKATGLKLRTSRKDTFQLKNGERELYNEGREDAKKIDVKRKRIKDAEQD</sequence>
<feature type="domain" description="DUF2786" evidence="2">
    <location>
        <begin position="86"/>
        <end position="125"/>
    </location>
</feature>
<evidence type="ECO:0000256" key="1">
    <source>
        <dbReference type="SAM" id="MobiDB-lite"/>
    </source>
</evidence>
<dbReference type="OrthoDB" id="3067443at2759"/>
<accession>A0A8K0XRT2</accession>
<feature type="compositionally biased region" description="Pro residues" evidence="1">
    <location>
        <begin position="397"/>
        <end position="415"/>
    </location>
</feature>
<organism evidence="4 5">
    <name type="scientific">Cristinia sonorae</name>
    <dbReference type="NCBI Taxonomy" id="1940300"/>
    <lineage>
        <taxon>Eukaryota</taxon>
        <taxon>Fungi</taxon>
        <taxon>Dikarya</taxon>
        <taxon>Basidiomycota</taxon>
        <taxon>Agaricomycotina</taxon>
        <taxon>Agaricomycetes</taxon>
        <taxon>Agaricomycetidae</taxon>
        <taxon>Agaricales</taxon>
        <taxon>Pleurotineae</taxon>
        <taxon>Stephanosporaceae</taxon>
        <taxon>Cristinia</taxon>
    </lineage>
</organism>
<dbReference type="InterPro" id="IPR024498">
    <property type="entry name" value="DUF2786"/>
</dbReference>
<protein>
    <recommendedName>
        <fullName evidence="6">DUF2786 domain-containing protein</fullName>
    </recommendedName>
</protein>
<evidence type="ECO:0008006" key="6">
    <source>
        <dbReference type="Google" id="ProtNLM"/>
    </source>
</evidence>
<feature type="domain" description="DUF7168" evidence="3">
    <location>
        <begin position="144"/>
        <end position="270"/>
    </location>
</feature>
<dbReference type="InterPro" id="IPR055592">
    <property type="entry name" value="DUF7168"/>
</dbReference>
<evidence type="ECO:0000259" key="2">
    <source>
        <dbReference type="Pfam" id="PF10979"/>
    </source>
</evidence>
<evidence type="ECO:0000313" key="4">
    <source>
        <dbReference type="EMBL" id="KAH8102617.1"/>
    </source>
</evidence>
<proteinExistence type="predicted"/>
<keyword evidence="5" id="KW-1185">Reference proteome</keyword>
<dbReference type="Pfam" id="PF10979">
    <property type="entry name" value="DUF2786"/>
    <property type="match status" value="1"/>
</dbReference>
<feature type="region of interest" description="Disordered" evidence="1">
    <location>
        <begin position="1"/>
        <end position="52"/>
    </location>
</feature>
<feature type="region of interest" description="Disordered" evidence="1">
    <location>
        <begin position="331"/>
        <end position="415"/>
    </location>
</feature>
<dbReference type="Proteomes" id="UP000813824">
    <property type="component" value="Unassembled WGS sequence"/>
</dbReference>
<gene>
    <name evidence="4" type="ORF">BXZ70DRAFT_1006526</name>
</gene>